<dbReference type="Gene3D" id="1.10.287.130">
    <property type="match status" value="1"/>
</dbReference>
<dbReference type="InterPro" id="IPR004358">
    <property type="entry name" value="Sig_transdc_His_kin-like_C"/>
</dbReference>
<evidence type="ECO:0000259" key="9">
    <source>
        <dbReference type="PROSITE" id="PS50112"/>
    </source>
</evidence>
<feature type="domain" description="Histidine kinase" evidence="8">
    <location>
        <begin position="184"/>
        <end position="403"/>
    </location>
</feature>
<dbReference type="InterPro" id="IPR003594">
    <property type="entry name" value="HATPase_dom"/>
</dbReference>
<evidence type="ECO:0000256" key="5">
    <source>
        <dbReference type="ARBA" id="ARBA00022777"/>
    </source>
</evidence>
<dbReference type="SUPFAM" id="SSF55874">
    <property type="entry name" value="ATPase domain of HSP90 chaperone/DNA topoisomerase II/histidine kinase"/>
    <property type="match status" value="1"/>
</dbReference>
<dbReference type="PANTHER" id="PTHR45453">
    <property type="entry name" value="PHOSPHATE REGULON SENSOR PROTEIN PHOR"/>
    <property type="match status" value="1"/>
</dbReference>
<dbReference type="Pfam" id="PF02518">
    <property type="entry name" value="HATPase_c"/>
    <property type="match status" value="1"/>
</dbReference>
<dbReference type="InterPro" id="IPR005467">
    <property type="entry name" value="His_kinase_dom"/>
</dbReference>
<comment type="catalytic activity">
    <reaction evidence="1">
        <text>ATP + protein L-histidine = ADP + protein N-phospho-L-histidine.</text>
        <dbReference type="EC" id="2.7.13.3"/>
    </reaction>
</comment>
<dbReference type="CDD" id="cd00082">
    <property type="entry name" value="HisKA"/>
    <property type="match status" value="1"/>
</dbReference>
<dbReference type="FunFam" id="1.10.287.130:FF:000001">
    <property type="entry name" value="Two-component sensor histidine kinase"/>
    <property type="match status" value="1"/>
</dbReference>
<dbReference type="InterPro" id="IPR013767">
    <property type="entry name" value="PAS_fold"/>
</dbReference>
<evidence type="ECO:0000313" key="10">
    <source>
        <dbReference type="EMBL" id="OGE37784.1"/>
    </source>
</evidence>
<keyword evidence="3" id="KW-0597">Phosphoprotein</keyword>
<keyword evidence="7" id="KW-0472">Membrane</keyword>
<dbReference type="PANTHER" id="PTHR45453:SF1">
    <property type="entry name" value="PHOSPHATE REGULON SENSOR PROTEIN PHOR"/>
    <property type="match status" value="1"/>
</dbReference>
<evidence type="ECO:0000256" key="7">
    <source>
        <dbReference type="ARBA" id="ARBA00023136"/>
    </source>
</evidence>
<evidence type="ECO:0000256" key="2">
    <source>
        <dbReference type="ARBA" id="ARBA00012438"/>
    </source>
</evidence>
<dbReference type="GO" id="GO:0005886">
    <property type="term" value="C:plasma membrane"/>
    <property type="evidence" value="ECO:0007669"/>
    <property type="project" value="TreeGrafter"/>
</dbReference>
<keyword evidence="6" id="KW-0902">Two-component regulatory system</keyword>
<proteinExistence type="predicted"/>
<dbReference type="EC" id="2.7.13.3" evidence="2"/>
<dbReference type="SUPFAM" id="SSF55785">
    <property type="entry name" value="PYP-like sensor domain (PAS domain)"/>
    <property type="match status" value="1"/>
</dbReference>
<dbReference type="CDD" id="cd00130">
    <property type="entry name" value="PAS"/>
    <property type="match status" value="1"/>
</dbReference>
<dbReference type="NCBIfam" id="TIGR00229">
    <property type="entry name" value="sensory_box"/>
    <property type="match status" value="1"/>
</dbReference>
<dbReference type="FunFam" id="3.30.565.10:FF:000006">
    <property type="entry name" value="Sensor histidine kinase WalK"/>
    <property type="match status" value="1"/>
</dbReference>
<dbReference type="Gene3D" id="3.30.565.10">
    <property type="entry name" value="Histidine kinase-like ATPase, C-terminal domain"/>
    <property type="match status" value="1"/>
</dbReference>
<dbReference type="Gene3D" id="3.30.450.20">
    <property type="entry name" value="PAS domain"/>
    <property type="match status" value="1"/>
</dbReference>
<feature type="domain" description="PAS" evidence="9">
    <location>
        <begin position="52"/>
        <end position="97"/>
    </location>
</feature>
<dbReference type="InterPro" id="IPR050351">
    <property type="entry name" value="BphY/WalK/GraS-like"/>
</dbReference>
<dbReference type="SMART" id="SM00387">
    <property type="entry name" value="HATPase_c"/>
    <property type="match status" value="1"/>
</dbReference>
<dbReference type="InterPro" id="IPR003661">
    <property type="entry name" value="HisK_dim/P_dom"/>
</dbReference>
<dbReference type="EMBL" id="MFDE01000037">
    <property type="protein sequence ID" value="OGE37784.1"/>
    <property type="molecule type" value="Genomic_DNA"/>
</dbReference>
<comment type="caution">
    <text evidence="10">The sequence shown here is derived from an EMBL/GenBank/DDBJ whole genome shotgun (WGS) entry which is preliminary data.</text>
</comment>
<evidence type="ECO:0000256" key="6">
    <source>
        <dbReference type="ARBA" id="ARBA00023012"/>
    </source>
</evidence>
<evidence type="ECO:0000256" key="1">
    <source>
        <dbReference type="ARBA" id="ARBA00000085"/>
    </source>
</evidence>
<accession>A0A1F5KAG9</accession>
<keyword evidence="5" id="KW-0418">Kinase</keyword>
<dbReference type="PRINTS" id="PR00344">
    <property type="entry name" value="BCTRLSENSOR"/>
</dbReference>
<sequence>MLSALKNLFSNPHSDEIKAEQEKIVQTQKALQDEKLKFEQQKLQETTQLTLEKNKLSIALSGITDAIIAVDMQKNITIFNKAAEILTGLTQSEVLGKPIDSMLKIYDKANELTFLHYCPINIQSTGIVYKKEGLKVIGKKTSFVNLISSKIPEGQNANLGCILSLHDVSSSKQLESMKMDFISMAAHELRTPITSIKGYLSVYMQENRPNLNADQLSLLQSIEQAVTQLTTLVENLLSAAKIDRGVLNVSFENLDWQKFVSEAVSNFESRAKEKGISLEFIPYEAAVPQVKVDKVRIGEVLSNLISNSINYTEPGGKIRVWAQYIESNIITSIADTGKGLPPEAIPQLFNKFFRVTNALEGGTKGTGLGLYIAKSIIEMHHGKIWVESGGLGKGATFSFSLPL</sequence>
<dbReference type="InterPro" id="IPR036097">
    <property type="entry name" value="HisK_dim/P_sf"/>
</dbReference>
<dbReference type="Pfam" id="PF00989">
    <property type="entry name" value="PAS"/>
    <property type="match status" value="1"/>
</dbReference>
<dbReference type="SMART" id="SM00091">
    <property type="entry name" value="PAS"/>
    <property type="match status" value="1"/>
</dbReference>
<dbReference type="Proteomes" id="UP000176527">
    <property type="component" value="Unassembled WGS sequence"/>
</dbReference>
<keyword evidence="4" id="KW-0808">Transferase</keyword>
<dbReference type="InterPro" id="IPR036890">
    <property type="entry name" value="HATPase_C_sf"/>
</dbReference>
<dbReference type="SUPFAM" id="SSF47384">
    <property type="entry name" value="Homodimeric domain of signal transducing histidine kinase"/>
    <property type="match status" value="1"/>
</dbReference>
<dbReference type="PROSITE" id="PS50112">
    <property type="entry name" value="PAS"/>
    <property type="match status" value="1"/>
</dbReference>
<gene>
    <name evidence="10" type="ORF">A3F00_05245</name>
</gene>
<name>A0A1F5KAG9_9BACT</name>
<dbReference type="InterPro" id="IPR000014">
    <property type="entry name" value="PAS"/>
</dbReference>
<dbReference type="InterPro" id="IPR035965">
    <property type="entry name" value="PAS-like_dom_sf"/>
</dbReference>
<protein>
    <recommendedName>
        <fullName evidence="2">histidine kinase</fullName>
        <ecNumber evidence="2">2.7.13.3</ecNumber>
    </recommendedName>
</protein>
<dbReference type="GO" id="GO:0016036">
    <property type="term" value="P:cellular response to phosphate starvation"/>
    <property type="evidence" value="ECO:0007669"/>
    <property type="project" value="TreeGrafter"/>
</dbReference>
<dbReference type="GO" id="GO:0004721">
    <property type="term" value="F:phosphoprotein phosphatase activity"/>
    <property type="evidence" value="ECO:0007669"/>
    <property type="project" value="TreeGrafter"/>
</dbReference>
<organism evidence="10 11">
    <name type="scientific">Candidatus Daviesbacteria bacterium RIFCSPHIGHO2_12_FULL_37_11</name>
    <dbReference type="NCBI Taxonomy" id="1797777"/>
    <lineage>
        <taxon>Bacteria</taxon>
        <taxon>Candidatus Daviesiibacteriota</taxon>
    </lineage>
</organism>
<dbReference type="Pfam" id="PF00512">
    <property type="entry name" value="HisKA"/>
    <property type="match status" value="1"/>
</dbReference>
<dbReference type="AlphaFoldDB" id="A0A1F5KAG9"/>
<dbReference type="GO" id="GO:0006355">
    <property type="term" value="P:regulation of DNA-templated transcription"/>
    <property type="evidence" value="ECO:0007669"/>
    <property type="project" value="InterPro"/>
</dbReference>
<dbReference type="SMART" id="SM00388">
    <property type="entry name" value="HisKA"/>
    <property type="match status" value="1"/>
</dbReference>
<evidence type="ECO:0000259" key="8">
    <source>
        <dbReference type="PROSITE" id="PS50109"/>
    </source>
</evidence>
<evidence type="ECO:0000256" key="3">
    <source>
        <dbReference type="ARBA" id="ARBA00022553"/>
    </source>
</evidence>
<evidence type="ECO:0000313" key="11">
    <source>
        <dbReference type="Proteomes" id="UP000176527"/>
    </source>
</evidence>
<evidence type="ECO:0000256" key="4">
    <source>
        <dbReference type="ARBA" id="ARBA00022679"/>
    </source>
</evidence>
<dbReference type="GO" id="GO:0000155">
    <property type="term" value="F:phosphorelay sensor kinase activity"/>
    <property type="evidence" value="ECO:0007669"/>
    <property type="project" value="InterPro"/>
</dbReference>
<reference evidence="10 11" key="1">
    <citation type="journal article" date="2016" name="Nat. Commun.">
        <title>Thousands of microbial genomes shed light on interconnected biogeochemical processes in an aquifer system.</title>
        <authorList>
            <person name="Anantharaman K."/>
            <person name="Brown C.T."/>
            <person name="Hug L.A."/>
            <person name="Sharon I."/>
            <person name="Castelle C.J."/>
            <person name="Probst A.J."/>
            <person name="Thomas B.C."/>
            <person name="Singh A."/>
            <person name="Wilkins M.J."/>
            <person name="Karaoz U."/>
            <person name="Brodie E.L."/>
            <person name="Williams K.H."/>
            <person name="Hubbard S.S."/>
            <person name="Banfield J.F."/>
        </authorList>
    </citation>
    <scope>NUCLEOTIDE SEQUENCE [LARGE SCALE GENOMIC DNA]</scope>
</reference>
<dbReference type="PROSITE" id="PS50109">
    <property type="entry name" value="HIS_KIN"/>
    <property type="match status" value="1"/>
</dbReference>